<name>A0ABR8YCG8_9BACT</name>
<comment type="subcellular location">
    <subcellularLocation>
        <location evidence="1">Cell outer membrane</location>
    </subcellularLocation>
</comment>
<feature type="chain" id="PRO_5046501251" evidence="8">
    <location>
        <begin position="21"/>
        <end position="460"/>
    </location>
</feature>
<comment type="similarity">
    <text evidence="2">Belongs to the outer membrane factor (OMF) (TC 1.B.17) family.</text>
</comment>
<comment type="caution">
    <text evidence="9">The sequence shown here is derived from an EMBL/GenBank/DDBJ whole genome shotgun (WGS) entry which is preliminary data.</text>
</comment>
<dbReference type="SUPFAM" id="SSF56954">
    <property type="entry name" value="Outer membrane efflux proteins (OEP)"/>
    <property type="match status" value="1"/>
</dbReference>
<evidence type="ECO:0000313" key="9">
    <source>
        <dbReference type="EMBL" id="MBD8041917.1"/>
    </source>
</evidence>
<keyword evidence="10" id="KW-1185">Reference proteome</keyword>
<proteinExistence type="inferred from homology"/>
<evidence type="ECO:0000256" key="7">
    <source>
        <dbReference type="ARBA" id="ARBA00023237"/>
    </source>
</evidence>
<dbReference type="PANTHER" id="PTHR30026:SF20">
    <property type="entry name" value="OUTER MEMBRANE PROTEIN TOLC"/>
    <property type="match status" value="1"/>
</dbReference>
<evidence type="ECO:0000256" key="5">
    <source>
        <dbReference type="ARBA" id="ARBA00022692"/>
    </source>
</evidence>
<reference evidence="9 10" key="1">
    <citation type="submission" date="2020-08" db="EMBL/GenBank/DDBJ databases">
        <title>A Genomic Blueprint of the Chicken Gut Microbiome.</title>
        <authorList>
            <person name="Gilroy R."/>
            <person name="Ravi A."/>
            <person name="Getino M."/>
            <person name="Pursley I."/>
            <person name="Horton D.L."/>
            <person name="Alikhan N.-F."/>
            <person name="Baker D."/>
            <person name="Gharbi K."/>
            <person name="Hall N."/>
            <person name="Watson M."/>
            <person name="Adriaenssens E.M."/>
            <person name="Foster-Nyarko E."/>
            <person name="Jarju S."/>
            <person name="Secka A."/>
            <person name="Antonio M."/>
            <person name="Oren A."/>
            <person name="Chaudhuri R."/>
            <person name="La Ragione R.M."/>
            <person name="Hildebrand F."/>
            <person name="Pallen M.J."/>
        </authorList>
    </citation>
    <scope>NUCLEOTIDE SEQUENCE [LARGE SCALE GENOMIC DNA]</scope>
    <source>
        <strain evidence="9 10">Sa1CVN1</strain>
    </source>
</reference>
<feature type="signal peptide" evidence="8">
    <location>
        <begin position="1"/>
        <end position="20"/>
    </location>
</feature>
<organism evidence="9 10">
    <name type="scientific">Phocaeicola intestinalis</name>
    <dbReference type="NCBI Taxonomy" id="2762212"/>
    <lineage>
        <taxon>Bacteria</taxon>
        <taxon>Pseudomonadati</taxon>
        <taxon>Bacteroidota</taxon>
        <taxon>Bacteroidia</taxon>
        <taxon>Bacteroidales</taxon>
        <taxon>Bacteroidaceae</taxon>
        <taxon>Phocaeicola</taxon>
    </lineage>
</organism>
<dbReference type="InterPro" id="IPR051906">
    <property type="entry name" value="TolC-like"/>
</dbReference>
<evidence type="ECO:0000313" key="10">
    <source>
        <dbReference type="Proteomes" id="UP000620874"/>
    </source>
</evidence>
<gene>
    <name evidence="9" type="ORF">H9625_16030</name>
</gene>
<dbReference type="EMBL" id="JACSPP010000079">
    <property type="protein sequence ID" value="MBD8041917.1"/>
    <property type="molecule type" value="Genomic_DNA"/>
</dbReference>
<evidence type="ECO:0000256" key="4">
    <source>
        <dbReference type="ARBA" id="ARBA00022452"/>
    </source>
</evidence>
<dbReference type="Gene3D" id="1.20.1600.10">
    <property type="entry name" value="Outer membrane efflux proteins (OEP)"/>
    <property type="match status" value="1"/>
</dbReference>
<sequence>MNIRKSMGMLLCLCSLSATAQEAWDIDRCMAYAVEHNRTVKQRKLEADNYRLDKIEAIGQFLPGVSGSVSAQYSYGRSVDPGTNTYISQSTFNNGYAMEGSMPIFQGGSLINQVRRARANELLGKAALQEAKDNTALETFQAYIDALYYYGTTRLAEQKLVESDSLVYKTRRQEALGLKGMADVAQMEAQQATDAYNLTHQRNLYETAMLTLKQTMNYPVADTLVLDTRLIDTPVIEQVRLSADNADDVFRIALNCNPTLRQSEMNKQVARMNRKISWGSLFPTISIFGGISSSYYKELHQSGYDNFADQMKNNFGSYFGISMSIPIFNRMSGSIGVKQAKNNYLIATQQYEAQKEALQKLVLQAVQDREGFLKESLQMEKKVTSDSIAYRVTRRKFEEGLMTSLDVQNNASTLLESQTGLLQSKLTYVMKCRLVDYYKGEEIIRNEERNATKETQIIAD</sequence>
<keyword evidence="5" id="KW-0812">Transmembrane</keyword>
<keyword evidence="3" id="KW-0813">Transport</keyword>
<evidence type="ECO:0000256" key="8">
    <source>
        <dbReference type="SAM" id="SignalP"/>
    </source>
</evidence>
<protein>
    <submittedName>
        <fullName evidence="9">TolC family protein</fullName>
    </submittedName>
</protein>
<accession>A0ABR8YCG8</accession>
<evidence type="ECO:0000256" key="2">
    <source>
        <dbReference type="ARBA" id="ARBA00007613"/>
    </source>
</evidence>
<keyword evidence="4" id="KW-1134">Transmembrane beta strand</keyword>
<keyword evidence="7" id="KW-0998">Cell outer membrane</keyword>
<keyword evidence="8" id="KW-0732">Signal</keyword>
<evidence type="ECO:0000256" key="6">
    <source>
        <dbReference type="ARBA" id="ARBA00023136"/>
    </source>
</evidence>
<evidence type="ECO:0000256" key="1">
    <source>
        <dbReference type="ARBA" id="ARBA00004442"/>
    </source>
</evidence>
<dbReference type="PANTHER" id="PTHR30026">
    <property type="entry name" value="OUTER MEMBRANE PROTEIN TOLC"/>
    <property type="match status" value="1"/>
</dbReference>
<dbReference type="InterPro" id="IPR003423">
    <property type="entry name" value="OMP_efflux"/>
</dbReference>
<dbReference type="Pfam" id="PF02321">
    <property type="entry name" value="OEP"/>
    <property type="match status" value="2"/>
</dbReference>
<dbReference type="Proteomes" id="UP000620874">
    <property type="component" value="Unassembled WGS sequence"/>
</dbReference>
<evidence type="ECO:0000256" key="3">
    <source>
        <dbReference type="ARBA" id="ARBA00022448"/>
    </source>
</evidence>
<keyword evidence="6" id="KW-0472">Membrane</keyword>